<dbReference type="AlphaFoldDB" id="J4GSQ5"/>
<accession>J4GSQ5</accession>
<sequence length="736" mass="81375">MWRWCLRTVSNVGGFARNSLHPQCFIPPSRVVAHFSVQTTPSFADRLRELLSPTPSETLPTVNCTSTHVRGLYYGAKARGQLASFTSAHFSDLISLFGSLSMSTPQRPYRSFFSNQMIECMSPASFQPFWPFIQRLGNDKRAVGLQLNDSDRYWLMRAHIATLYIADSSLSVSDRKKHMRLAKLNYTSLCHLSHSEIHVPYLRVLLSSGATAHFGQCIQVLCQLLRTHPYPQPHLLPLLWKVVLHSTLDISAADKEKILLSVSRCLRRHRSVLHHPDCSDDTLNRGSQHKRSTAIRTNDVVSLFQDAIFNLQKPSPWPSSEWVLSIARELLMHPNKSEEPLADRWSHLVILAIAINSPRRAAGNFSAAVTGRSSSSAGTHWQTICILTYLENRLLVRQETLPNAVVQRTGRMLEIIWANWNAATDEAVPIPIVRAVCTSFLRLAEHLRTRRLGNACDMYCSSRGLWSVVEGEDRDSGTSSVLSLGQAYLTWSLSCGTNAETALAHTTNRLQVSAGLSEIVGEVISKLSSADSQTAYELSLVARRIEIDLPTTVTTTLAISLANVGSIHHALEHLHRGGLTPEQHLEILRQIIHVLVRQTHRFRTEYFTPAIGDALLQQFSFLPPPATLRSDLQATLLLMPRFQQSATAVAIVQAVRQADVLYFAPSFLAGSGASPRADPVFLEAVAARHAAVGIQNGFTDHQALFAGHARAGVSARVPHPPVADVASPRAQAPSVP</sequence>
<keyword evidence="2" id="KW-1185">Reference proteome</keyword>
<evidence type="ECO:0000313" key="2">
    <source>
        <dbReference type="Proteomes" id="UP000006352"/>
    </source>
</evidence>
<dbReference type="OrthoDB" id="2565179at2759"/>
<evidence type="ECO:0000313" key="1">
    <source>
        <dbReference type="EMBL" id="CCM04260.1"/>
    </source>
</evidence>
<reference evidence="1 2" key="1">
    <citation type="journal article" date="2012" name="Appl. Environ. Microbiol.">
        <title>Short-read sequencing for genomic analysis of the brown rot fungus Fibroporia radiculosa.</title>
        <authorList>
            <person name="Tang J.D."/>
            <person name="Perkins A.D."/>
            <person name="Sonstegard T.S."/>
            <person name="Schroeder S.G."/>
            <person name="Burgess S.C."/>
            <person name="Diehl S.V."/>
        </authorList>
    </citation>
    <scope>NUCLEOTIDE SEQUENCE [LARGE SCALE GENOMIC DNA]</scope>
    <source>
        <strain evidence="1 2">TFFH 294</strain>
    </source>
</reference>
<dbReference type="HOGENOM" id="CLU_376842_0_0_1"/>
<dbReference type="InParanoid" id="J4GSQ5"/>
<proteinExistence type="predicted"/>
<dbReference type="Proteomes" id="UP000006352">
    <property type="component" value="Unassembled WGS sequence"/>
</dbReference>
<dbReference type="GeneID" id="24099171"/>
<organism evidence="1 2">
    <name type="scientific">Fibroporia radiculosa</name>
    <dbReference type="NCBI Taxonomy" id="599839"/>
    <lineage>
        <taxon>Eukaryota</taxon>
        <taxon>Fungi</taxon>
        <taxon>Dikarya</taxon>
        <taxon>Basidiomycota</taxon>
        <taxon>Agaricomycotina</taxon>
        <taxon>Agaricomycetes</taxon>
        <taxon>Polyporales</taxon>
        <taxon>Fibroporiaceae</taxon>
        <taxon>Fibroporia</taxon>
    </lineage>
</organism>
<dbReference type="EMBL" id="HE797146">
    <property type="protein sequence ID" value="CCM04260.1"/>
    <property type="molecule type" value="Genomic_DNA"/>
</dbReference>
<name>J4GSQ5_9APHY</name>
<gene>
    <name evidence="1" type="ORF">FIBRA_06427</name>
</gene>
<dbReference type="RefSeq" id="XP_012183543.1">
    <property type="nucleotide sequence ID" value="XM_012328153.1"/>
</dbReference>
<dbReference type="STRING" id="599839.J4GSQ5"/>
<protein>
    <submittedName>
        <fullName evidence="1">Uncharacterized protein</fullName>
    </submittedName>
</protein>